<feature type="compositionally biased region" description="Polar residues" evidence="1">
    <location>
        <begin position="48"/>
        <end position="60"/>
    </location>
</feature>
<comment type="caution">
    <text evidence="2">The sequence shown here is derived from an EMBL/GenBank/DDBJ whole genome shotgun (WGS) entry which is preliminary data.</text>
</comment>
<feature type="compositionally biased region" description="Basic and acidic residues" evidence="1">
    <location>
        <begin position="85"/>
        <end position="94"/>
    </location>
</feature>
<feature type="region of interest" description="Disordered" evidence="1">
    <location>
        <begin position="1"/>
        <end position="103"/>
    </location>
</feature>
<reference evidence="2 3" key="1">
    <citation type="journal article" date="2023" name="Nucleic Acids Res.">
        <title>The hologenome of Daphnia magna reveals possible DNA methylation and microbiome-mediated evolution of the host genome.</title>
        <authorList>
            <person name="Chaturvedi A."/>
            <person name="Li X."/>
            <person name="Dhandapani V."/>
            <person name="Marshall H."/>
            <person name="Kissane S."/>
            <person name="Cuenca-Cambronero M."/>
            <person name="Asole G."/>
            <person name="Calvet F."/>
            <person name="Ruiz-Romero M."/>
            <person name="Marangio P."/>
            <person name="Guigo R."/>
            <person name="Rago D."/>
            <person name="Mirbahai L."/>
            <person name="Eastwood N."/>
            <person name="Colbourne J.K."/>
            <person name="Zhou J."/>
            <person name="Mallon E."/>
            <person name="Orsini L."/>
        </authorList>
    </citation>
    <scope>NUCLEOTIDE SEQUENCE [LARGE SCALE GENOMIC DNA]</scope>
    <source>
        <strain evidence="2">LRV0_1</strain>
    </source>
</reference>
<dbReference type="EMBL" id="JAOYFB010000003">
    <property type="protein sequence ID" value="KAK4010402.1"/>
    <property type="molecule type" value="Genomic_DNA"/>
</dbReference>
<name>A0ABQ9ZBW4_9CRUS</name>
<evidence type="ECO:0000313" key="3">
    <source>
        <dbReference type="Proteomes" id="UP001234178"/>
    </source>
</evidence>
<gene>
    <name evidence="2" type="ORF">OUZ56_019545</name>
</gene>
<proteinExistence type="predicted"/>
<keyword evidence="3" id="KW-1185">Reference proteome</keyword>
<evidence type="ECO:0000256" key="1">
    <source>
        <dbReference type="SAM" id="MobiDB-lite"/>
    </source>
</evidence>
<sequence length="103" mass="11615">MHTLRNPPPHRQREVPTGALPKAPCGEGHYGRSLQATKKMGRKRGGSQRVNLNITMQNKTIPGRRSTMNSLREGRRRSRRQSGGVEKDGDETKAKTAKTTRRR</sequence>
<protein>
    <submittedName>
        <fullName evidence="2">Uncharacterized protein</fullName>
    </submittedName>
</protein>
<organism evidence="2 3">
    <name type="scientific">Daphnia magna</name>
    <dbReference type="NCBI Taxonomy" id="35525"/>
    <lineage>
        <taxon>Eukaryota</taxon>
        <taxon>Metazoa</taxon>
        <taxon>Ecdysozoa</taxon>
        <taxon>Arthropoda</taxon>
        <taxon>Crustacea</taxon>
        <taxon>Branchiopoda</taxon>
        <taxon>Diplostraca</taxon>
        <taxon>Cladocera</taxon>
        <taxon>Anomopoda</taxon>
        <taxon>Daphniidae</taxon>
        <taxon>Daphnia</taxon>
    </lineage>
</organism>
<evidence type="ECO:0000313" key="2">
    <source>
        <dbReference type="EMBL" id="KAK4010402.1"/>
    </source>
</evidence>
<accession>A0ABQ9ZBW4</accession>
<dbReference type="Proteomes" id="UP001234178">
    <property type="component" value="Unassembled WGS sequence"/>
</dbReference>